<evidence type="ECO:0000313" key="1">
    <source>
        <dbReference type="EMBL" id="SFR47721.1"/>
    </source>
</evidence>
<gene>
    <name evidence="1" type="ORF">SAMN04487937_2232</name>
</gene>
<dbReference type="EMBL" id="FOYN01000003">
    <property type="protein sequence ID" value="SFR47721.1"/>
    <property type="molecule type" value="Genomic_DNA"/>
</dbReference>
<keyword evidence="2" id="KW-1185">Reference proteome</keyword>
<dbReference type="RefSeq" id="WP_167603391.1">
    <property type="nucleotide sequence ID" value="NZ_FOYN01000003.1"/>
</dbReference>
<accession>A0A1I6H0C7</accession>
<protein>
    <submittedName>
        <fullName evidence="1">Uncharacterized protein</fullName>
    </submittedName>
</protein>
<dbReference type="OrthoDB" id="323532at2157"/>
<reference evidence="2" key="1">
    <citation type="submission" date="2016-10" db="EMBL/GenBank/DDBJ databases">
        <authorList>
            <person name="Varghese N."/>
            <person name="Submissions S."/>
        </authorList>
    </citation>
    <scope>NUCLEOTIDE SEQUENCE [LARGE SCALE GENOMIC DNA]</scope>
    <source>
        <strain evidence="2">RD 26</strain>
    </source>
</reference>
<dbReference type="STRING" id="35743.SAMN04487937_2232"/>
<proteinExistence type="predicted"/>
<organism evidence="1 2">
    <name type="scientific">Halorubrum sodomense</name>
    <dbReference type="NCBI Taxonomy" id="35743"/>
    <lineage>
        <taxon>Archaea</taxon>
        <taxon>Methanobacteriati</taxon>
        <taxon>Methanobacteriota</taxon>
        <taxon>Stenosarchaea group</taxon>
        <taxon>Halobacteria</taxon>
        <taxon>Halobacteriales</taxon>
        <taxon>Haloferacaceae</taxon>
        <taxon>Halorubrum</taxon>
    </lineage>
</organism>
<evidence type="ECO:0000313" key="2">
    <source>
        <dbReference type="Proteomes" id="UP000198932"/>
    </source>
</evidence>
<sequence length="53" mass="5539">MTRRATVRLRTATAIETVTVDASVLATDAALVDKARRQAGIAPALFLTGEVVA</sequence>
<dbReference type="AlphaFoldDB" id="A0A1I6H0C7"/>
<dbReference type="Proteomes" id="UP000198932">
    <property type="component" value="Unassembled WGS sequence"/>
</dbReference>
<name>A0A1I6H0C7_HALSD</name>